<feature type="transmembrane region" description="Helical" evidence="2">
    <location>
        <begin position="16"/>
        <end position="36"/>
    </location>
</feature>
<evidence type="ECO:0000259" key="3">
    <source>
        <dbReference type="Pfam" id="PF20148"/>
    </source>
</evidence>
<feature type="domain" description="Teneurin-like YD-shell" evidence="4">
    <location>
        <begin position="480"/>
        <end position="613"/>
    </location>
</feature>
<dbReference type="Pfam" id="PF25799">
    <property type="entry name" value="prePAAR_I"/>
    <property type="match status" value="1"/>
</dbReference>
<comment type="caution">
    <text evidence="6">The sequence shown here is derived from an EMBL/GenBank/DDBJ whole genome shotgun (WGS) entry which is preliminary data.</text>
</comment>
<feature type="transmembrane region" description="Helical" evidence="2">
    <location>
        <begin position="43"/>
        <end position="63"/>
    </location>
</feature>
<dbReference type="Proteomes" id="UP000050437">
    <property type="component" value="Unassembled WGS sequence"/>
</dbReference>
<dbReference type="PANTHER" id="PTHR32305:SF15">
    <property type="entry name" value="PROTEIN RHSA-RELATED"/>
    <property type="match status" value="1"/>
</dbReference>
<dbReference type="InterPro" id="IPR045351">
    <property type="entry name" value="DUF6531"/>
</dbReference>
<evidence type="ECO:0000313" key="6">
    <source>
        <dbReference type="EMBL" id="KPM61339.1"/>
    </source>
</evidence>
<evidence type="ECO:0000313" key="7">
    <source>
        <dbReference type="Proteomes" id="UP000050437"/>
    </source>
</evidence>
<protein>
    <submittedName>
        <fullName evidence="6">Type IV secretion protein Rhs</fullName>
    </submittedName>
</protein>
<dbReference type="NCBIfam" id="TIGR01643">
    <property type="entry name" value="YD_repeat_2x"/>
    <property type="match status" value="7"/>
</dbReference>
<name>A0A0P7C5V5_PSEPU</name>
<sequence length="1411" mass="158019">MFEAARLHDEIEHTSALAGFLAGAVIGLAIATAAAFTICTAGLGGFLLGALIGIGAGMLPMLGEKIGSMFSSPAGQIELPGCSTDVFINNRNAAHATLSTAKCDKHPAPVLVAEGSTNVFINGVAAARKGDKLTCGAKISGGSNNVYIGGGTQRYLPVDDEVPEWLRVTVDVLMIVASMGRSVLAVGRLGLQAGLKAAGPCALQTGATIAASYLAGRFIIGPAVGRAIEGFTGNPVDMTTGRKLLVNETDFVLPGLMPIEWSRFYASDLTAESALGQGWILPWEQSLRRSGGFVYLTDNQGRSVPFVDLEPGESIYNPNERIYLVRTEGGHYLLQTLDNQFFYFGEVPDGNTHVPLQRLENALGHYLHFTYSAEGRLTDITAPGAVRVHLHYDNPLGRLTDVKRVVDDTAVETLVRYRYDDNGQLTEVINRNGDSVRHFSYADHLMTRHSNALGLICEYRWESQNGKPRVVEHWTSDGEHYHFRYDPAKRTSWATDVLGRELEIQYNEDNRVIASCDFGGERYGMDFDATGNLIGIDLPDGNHLALKYDEFSRLIEETDPLGRKISYKYHLATPLVTETRFPDGSVWQSRYDDKGNLITEIDPLGHKTQYFNSDDGLPHTIIDANFKSKYLWWNAYAQIERFQDCSGKSTYYRYDERQHLIAVTDALNQTTTLERKPDGEVLRIDHPDGTAETFTYNTLGQVLTHTDGKGQTTRLQRTSRGLPSSRQDAKGEWVRYEYDKALRLTALVNENSAAYRFAYDASDRLSEEVRVDNLTRRFSYDAGGHLVRLDEIGYGESGERPERSTLFERDAIGRLLAKVNRDARQDFAYDDADRLLSIQRQPTATGKQLGITDEKLCYRYDLLGRLTQELSPSGALDYEYDALSNLTTLTLPDGRKLNHLYYGSGHLHQLNLDGQVISDMERDDLHREVYRTQGKLTSCFGYDAMGRKAWQFASTLPADKLSQVHNTGVNTSLLVEHAYNPIHRRYQYDPAGELVRTLDKLRGEIKYEYEANGQLRSRDTGSLVGSEEFRYDAAANRLDFNARQFAKVKDNRIKQWRDQEYRYDPWGNLIEKRSGHSKLQTFAYDCENRLVRAETLVNGKLESRGEYRYDSLGRRVAKQAEINGQVEQKRFLWQGLRMLREETPGQSILYVYEPGSYAPLARVDQTEGEEQKLYYFHTDQIGTPLELTDSDGKIVWQATYRSWGSVEQVAVSEVDQSLRFQGQYFDSETGLHYNTYRYYAPDVGRFMSPDPIGLRGGFNLFRYNLNPIMWIDPAGLAPCPVRVVNNTKIHGRGQVDGTPGHDQFSEAIANKLAMSGKFTDVYLNRSYSFASGRGISARRPDVMAVDVNGKVHAIELASKTDMGKKLPTLTSRNNSAMNNLPSSKRGEVVVLEHPYSASDMKAILDDFISGI</sequence>
<dbReference type="Pfam" id="PF20148">
    <property type="entry name" value="DUF6531"/>
    <property type="match status" value="1"/>
</dbReference>
<dbReference type="RefSeq" id="WP_015270484.1">
    <property type="nucleotide sequence ID" value="NZ_LKKS01000115.1"/>
</dbReference>
<keyword evidence="1" id="KW-0677">Repeat</keyword>
<feature type="domain" description="Teneurin-like YD-shell" evidence="4">
    <location>
        <begin position="1000"/>
        <end position="1250"/>
    </location>
</feature>
<dbReference type="InterPro" id="IPR057925">
    <property type="entry name" value="prePAAR_DddA"/>
</dbReference>
<dbReference type="Gene3D" id="2.180.10.10">
    <property type="entry name" value="RHS repeat-associated core"/>
    <property type="match status" value="3"/>
</dbReference>
<evidence type="ECO:0000259" key="5">
    <source>
        <dbReference type="Pfam" id="PF25799"/>
    </source>
</evidence>
<feature type="domain" description="DUF6531" evidence="3">
    <location>
        <begin position="233"/>
        <end position="306"/>
    </location>
</feature>
<gene>
    <name evidence="6" type="ORF">HB13667_19640</name>
</gene>
<evidence type="ECO:0000256" key="1">
    <source>
        <dbReference type="ARBA" id="ARBA00022737"/>
    </source>
</evidence>
<proteinExistence type="predicted"/>
<dbReference type="Gene3D" id="2.60.200.60">
    <property type="match status" value="1"/>
</dbReference>
<keyword evidence="2" id="KW-0472">Membrane</keyword>
<dbReference type="InterPro" id="IPR006530">
    <property type="entry name" value="YD"/>
</dbReference>
<feature type="domain" description="Double-stranded DNA deaminase toxin A prePAAR motif" evidence="5">
    <location>
        <begin position="1"/>
        <end position="56"/>
    </location>
</feature>
<evidence type="ECO:0000259" key="4">
    <source>
        <dbReference type="Pfam" id="PF25023"/>
    </source>
</evidence>
<dbReference type="EMBL" id="LKKS01000115">
    <property type="protein sequence ID" value="KPM61339.1"/>
    <property type="molecule type" value="Genomic_DNA"/>
</dbReference>
<dbReference type="PRINTS" id="PR00394">
    <property type="entry name" value="RHSPROTEIN"/>
</dbReference>
<accession>A0A0P7C5V5</accession>
<dbReference type="CDD" id="cd14742">
    <property type="entry name" value="PAAR_RHS"/>
    <property type="match status" value="1"/>
</dbReference>
<feature type="domain" description="Teneurin-like YD-shell" evidence="4">
    <location>
        <begin position="646"/>
        <end position="781"/>
    </location>
</feature>
<dbReference type="PANTHER" id="PTHR32305">
    <property type="match status" value="1"/>
</dbReference>
<reference evidence="6 7" key="1">
    <citation type="submission" date="2015-10" db="EMBL/GenBank/DDBJ databases">
        <title>Pseudomonas putida clinical strains.</title>
        <authorList>
            <person name="Molina L."/>
            <person name="Udaondo Z."/>
        </authorList>
    </citation>
    <scope>NUCLEOTIDE SEQUENCE [LARGE SCALE GENOMIC DNA]</scope>
    <source>
        <strain evidence="6 7">HB13667</strain>
    </source>
</reference>
<dbReference type="Pfam" id="PF25023">
    <property type="entry name" value="TEN_YD-shell"/>
    <property type="match status" value="3"/>
</dbReference>
<evidence type="ECO:0000256" key="2">
    <source>
        <dbReference type="SAM" id="Phobius"/>
    </source>
</evidence>
<keyword evidence="2" id="KW-1133">Transmembrane helix</keyword>
<organism evidence="6 7">
    <name type="scientific">Pseudomonas putida</name>
    <name type="common">Arthrobacter siderocapsulatus</name>
    <dbReference type="NCBI Taxonomy" id="303"/>
    <lineage>
        <taxon>Bacteria</taxon>
        <taxon>Pseudomonadati</taxon>
        <taxon>Pseudomonadota</taxon>
        <taxon>Gammaproteobacteria</taxon>
        <taxon>Pseudomonadales</taxon>
        <taxon>Pseudomonadaceae</taxon>
        <taxon>Pseudomonas</taxon>
    </lineage>
</organism>
<dbReference type="InterPro" id="IPR056823">
    <property type="entry name" value="TEN-like_YD-shell"/>
</dbReference>
<dbReference type="InterPro" id="IPR022385">
    <property type="entry name" value="Rhs_assc_core"/>
</dbReference>
<dbReference type="InterPro" id="IPR031325">
    <property type="entry name" value="RHS_repeat"/>
</dbReference>
<dbReference type="InterPro" id="IPR050708">
    <property type="entry name" value="T6SS_VgrG/RHS"/>
</dbReference>
<dbReference type="Pfam" id="PF05488">
    <property type="entry name" value="PAAR_motif"/>
    <property type="match status" value="1"/>
</dbReference>
<dbReference type="NCBIfam" id="TIGR03696">
    <property type="entry name" value="Rhs_assc_core"/>
    <property type="match status" value="1"/>
</dbReference>
<keyword evidence="2" id="KW-0812">Transmembrane</keyword>
<dbReference type="InterPro" id="IPR008727">
    <property type="entry name" value="PAAR_motif"/>
</dbReference>
<dbReference type="Pfam" id="PF05593">
    <property type="entry name" value="RHS_repeat"/>
    <property type="match status" value="1"/>
</dbReference>